<dbReference type="GO" id="GO:0003677">
    <property type="term" value="F:DNA binding"/>
    <property type="evidence" value="ECO:0007669"/>
    <property type="project" value="UniProtKB-KW"/>
</dbReference>
<protein>
    <submittedName>
        <fullName evidence="5">GntR family transcriptional regulator</fullName>
    </submittedName>
</protein>
<evidence type="ECO:0000256" key="2">
    <source>
        <dbReference type="ARBA" id="ARBA00023125"/>
    </source>
</evidence>
<dbReference type="InterPro" id="IPR000524">
    <property type="entry name" value="Tscrpt_reg_HTH_GntR"/>
</dbReference>
<dbReference type="InterPro" id="IPR050679">
    <property type="entry name" value="Bact_HTH_transcr_reg"/>
</dbReference>
<keyword evidence="3" id="KW-0804">Transcription</keyword>
<evidence type="ECO:0000313" key="5">
    <source>
        <dbReference type="EMBL" id="RBP79039.1"/>
    </source>
</evidence>
<dbReference type="OrthoDB" id="9784545at2"/>
<dbReference type="CDD" id="cd07377">
    <property type="entry name" value="WHTH_GntR"/>
    <property type="match status" value="1"/>
</dbReference>
<keyword evidence="6" id="KW-1185">Reference proteome</keyword>
<evidence type="ECO:0000256" key="3">
    <source>
        <dbReference type="ARBA" id="ARBA00023163"/>
    </source>
</evidence>
<evidence type="ECO:0000256" key="1">
    <source>
        <dbReference type="ARBA" id="ARBA00023015"/>
    </source>
</evidence>
<dbReference type="SUPFAM" id="SSF64288">
    <property type="entry name" value="Chorismate lyase-like"/>
    <property type="match status" value="1"/>
</dbReference>
<dbReference type="PRINTS" id="PR00035">
    <property type="entry name" value="HTHGNTR"/>
</dbReference>
<keyword evidence="1" id="KW-0805">Transcription regulation</keyword>
<dbReference type="SMART" id="SM00866">
    <property type="entry name" value="UTRA"/>
    <property type="match status" value="1"/>
</dbReference>
<dbReference type="Pfam" id="PF00392">
    <property type="entry name" value="GntR"/>
    <property type="match status" value="1"/>
</dbReference>
<proteinExistence type="predicted"/>
<name>A0A366IY78_9GAMM</name>
<dbReference type="PANTHER" id="PTHR44846:SF7">
    <property type="entry name" value="TRANSCRIPTIONAL REGULATOR OF 2-AMINOETHYLPHOSPHONATE DEGRADATION OPERONS-RELATED"/>
    <property type="match status" value="1"/>
</dbReference>
<dbReference type="InterPro" id="IPR036390">
    <property type="entry name" value="WH_DNA-bd_sf"/>
</dbReference>
<organism evidence="5 6">
    <name type="scientific">Marinomonas rhizomae</name>
    <dbReference type="NCBI Taxonomy" id="491948"/>
    <lineage>
        <taxon>Bacteria</taxon>
        <taxon>Pseudomonadati</taxon>
        <taxon>Pseudomonadota</taxon>
        <taxon>Gammaproteobacteria</taxon>
        <taxon>Oceanospirillales</taxon>
        <taxon>Oceanospirillaceae</taxon>
        <taxon>Marinomonas</taxon>
    </lineage>
</organism>
<dbReference type="PANTHER" id="PTHR44846">
    <property type="entry name" value="MANNOSYL-D-GLYCERATE TRANSPORT/METABOLISM SYSTEM REPRESSOR MNGR-RELATED"/>
    <property type="match status" value="1"/>
</dbReference>
<feature type="domain" description="HTH gntR-type" evidence="4">
    <location>
        <begin position="1"/>
        <end position="68"/>
    </location>
</feature>
<reference evidence="5 6" key="1">
    <citation type="submission" date="2018-06" db="EMBL/GenBank/DDBJ databases">
        <title>Genomic Encyclopedia of Type Strains, Phase III (KMG-III): the genomes of soil and plant-associated and newly described type strains.</title>
        <authorList>
            <person name="Whitman W."/>
        </authorList>
    </citation>
    <scope>NUCLEOTIDE SEQUENCE [LARGE SCALE GENOMIC DNA]</scope>
    <source>
        <strain evidence="5 6">CECT 7377</strain>
    </source>
</reference>
<dbReference type="InterPro" id="IPR036388">
    <property type="entry name" value="WH-like_DNA-bd_sf"/>
</dbReference>
<dbReference type="InterPro" id="IPR011663">
    <property type="entry name" value="UTRA"/>
</dbReference>
<dbReference type="Pfam" id="PF07702">
    <property type="entry name" value="UTRA"/>
    <property type="match status" value="1"/>
</dbReference>
<dbReference type="PROSITE" id="PS50949">
    <property type="entry name" value="HTH_GNTR"/>
    <property type="match status" value="1"/>
</dbReference>
<dbReference type="Proteomes" id="UP000252792">
    <property type="component" value="Unassembled WGS sequence"/>
</dbReference>
<dbReference type="InterPro" id="IPR028978">
    <property type="entry name" value="Chorismate_lyase_/UTRA_dom_sf"/>
</dbReference>
<dbReference type="SUPFAM" id="SSF46785">
    <property type="entry name" value="Winged helix' DNA-binding domain"/>
    <property type="match status" value="1"/>
</dbReference>
<dbReference type="AlphaFoldDB" id="A0A366IY78"/>
<dbReference type="Gene3D" id="3.40.1410.10">
    <property type="entry name" value="Chorismate lyase-like"/>
    <property type="match status" value="1"/>
</dbReference>
<dbReference type="GO" id="GO:0045892">
    <property type="term" value="P:negative regulation of DNA-templated transcription"/>
    <property type="evidence" value="ECO:0007669"/>
    <property type="project" value="TreeGrafter"/>
</dbReference>
<sequence>MQYITIKEGVASLIDRGELTANKKLPTERALAEQFQTTRVTLREALTTLEAEGKIHREDRRGWFVSPPSMIYDPTSTNNFNVMASKCGFVPSSKLIQAKQVGASQEVAELLNVPVDTQVYRIDRLRMLDDRPVVVTFNYVIMENFPGLLEHDIESSLTDVYRDQYQKPYAKTHFQIKTSSLLGETAQLLRASTGSPAMLVQRVNYCAEGVLLDCDIEFWRPHAIKIESTASVITTTKNN</sequence>
<dbReference type="Gene3D" id="1.10.10.10">
    <property type="entry name" value="Winged helix-like DNA-binding domain superfamily/Winged helix DNA-binding domain"/>
    <property type="match status" value="1"/>
</dbReference>
<evidence type="ECO:0000313" key="6">
    <source>
        <dbReference type="Proteomes" id="UP000252792"/>
    </source>
</evidence>
<evidence type="ECO:0000259" key="4">
    <source>
        <dbReference type="PROSITE" id="PS50949"/>
    </source>
</evidence>
<keyword evidence="2" id="KW-0238">DNA-binding</keyword>
<gene>
    <name evidence="5" type="ORF">DFP80_11665</name>
</gene>
<dbReference type="RefSeq" id="WP_113918253.1">
    <property type="nucleotide sequence ID" value="NZ_QNSE01000016.1"/>
</dbReference>
<dbReference type="EMBL" id="QNSE01000016">
    <property type="protein sequence ID" value="RBP79039.1"/>
    <property type="molecule type" value="Genomic_DNA"/>
</dbReference>
<dbReference type="GO" id="GO:0003700">
    <property type="term" value="F:DNA-binding transcription factor activity"/>
    <property type="evidence" value="ECO:0007669"/>
    <property type="project" value="InterPro"/>
</dbReference>
<comment type="caution">
    <text evidence="5">The sequence shown here is derived from an EMBL/GenBank/DDBJ whole genome shotgun (WGS) entry which is preliminary data.</text>
</comment>
<dbReference type="SMART" id="SM00345">
    <property type="entry name" value="HTH_GNTR"/>
    <property type="match status" value="1"/>
</dbReference>
<accession>A0A366IY78</accession>